<feature type="region of interest" description="Disordered" evidence="1">
    <location>
        <begin position="39"/>
        <end position="63"/>
    </location>
</feature>
<evidence type="ECO:0000313" key="2">
    <source>
        <dbReference type="EMBL" id="TNN68784.1"/>
    </source>
</evidence>
<evidence type="ECO:0000313" key="3">
    <source>
        <dbReference type="Proteomes" id="UP000314294"/>
    </source>
</evidence>
<organism evidence="2 3">
    <name type="scientific">Liparis tanakae</name>
    <name type="common">Tanaka's snailfish</name>
    <dbReference type="NCBI Taxonomy" id="230148"/>
    <lineage>
        <taxon>Eukaryota</taxon>
        <taxon>Metazoa</taxon>
        <taxon>Chordata</taxon>
        <taxon>Craniata</taxon>
        <taxon>Vertebrata</taxon>
        <taxon>Euteleostomi</taxon>
        <taxon>Actinopterygii</taxon>
        <taxon>Neopterygii</taxon>
        <taxon>Teleostei</taxon>
        <taxon>Neoteleostei</taxon>
        <taxon>Acanthomorphata</taxon>
        <taxon>Eupercaria</taxon>
        <taxon>Perciformes</taxon>
        <taxon>Cottioidei</taxon>
        <taxon>Cottales</taxon>
        <taxon>Liparidae</taxon>
        <taxon>Liparis</taxon>
    </lineage>
</organism>
<dbReference type="Proteomes" id="UP000314294">
    <property type="component" value="Unassembled WGS sequence"/>
</dbReference>
<sequence length="63" mass="7209">MEVERRSGNEEGKEVQSDDLVQMQTAIGKHFVFRCPGSGSETRLRRDVVPEEGEELWEKSETV</sequence>
<dbReference type="EMBL" id="SRLO01000184">
    <property type="protein sequence ID" value="TNN68784.1"/>
    <property type="molecule type" value="Genomic_DNA"/>
</dbReference>
<accession>A0A4Z2HUT9</accession>
<dbReference type="AlphaFoldDB" id="A0A4Z2HUT9"/>
<protein>
    <submittedName>
        <fullName evidence="2">Uncharacterized protein</fullName>
    </submittedName>
</protein>
<reference evidence="2 3" key="1">
    <citation type="submission" date="2019-03" db="EMBL/GenBank/DDBJ databases">
        <title>First draft genome of Liparis tanakae, snailfish: a comprehensive survey of snailfish specific genes.</title>
        <authorList>
            <person name="Kim W."/>
            <person name="Song I."/>
            <person name="Jeong J.-H."/>
            <person name="Kim D."/>
            <person name="Kim S."/>
            <person name="Ryu S."/>
            <person name="Song J.Y."/>
            <person name="Lee S.K."/>
        </authorList>
    </citation>
    <scope>NUCLEOTIDE SEQUENCE [LARGE SCALE GENOMIC DNA]</scope>
    <source>
        <tissue evidence="2">Muscle</tissue>
    </source>
</reference>
<evidence type="ECO:0000256" key="1">
    <source>
        <dbReference type="SAM" id="MobiDB-lite"/>
    </source>
</evidence>
<gene>
    <name evidence="2" type="ORF">EYF80_020972</name>
</gene>
<comment type="caution">
    <text evidence="2">The sequence shown here is derived from an EMBL/GenBank/DDBJ whole genome shotgun (WGS) entry which is preliminary data.</text>
</comment>
<proteinExistence type="predicted"/>
<keyword evidence="3" id="KW-1185">Reference proteome</keyword>
<name>A0A4Z2HUT9_9TELE</name>